<evidence type="ECO:0000313" key="1">
    <source>
        <dbReference type="Proteomes" id="UP000887576"/>
    </source>
</evidence>
<dbReference type="WBParaSite" id="JU765_v2.g11401.t1">
    <property type="protein sequence ID" value="JU765_v2.g11401.t1"/>
    <property type="gene ID" value="JU765_v2.g11401"/>
</dbReference>
<sequence>MSGVCIKNGDITISQQVISSSVGALLTSLMVTPMDVIKIRLQSQLHPIAKGECFYYSNGLMDHLCVNCADPHKNIPCEWFNRPGHFTGTIDAFFKITRNEGIRSLWSGLSPTIVSAIPATVFYYTLYDNMLLMAISRYGDKFYIPLIVGAFARTAAVTVVSPLEMIRTKMQSEKLSYLEIGRALNLTVKSDGYISLYRGLAPTIMRDIPFSAVYWTGFEALKKQLLKYLERDTTSFGVSFTCGATAGVIAAILTHPFDVIKTRRQITLGEITGDPSNVDYNKRSTLYLIRELIHTGGVRSIFTGLTPRIVKVAPACATMIASYDYLKNFFHKQNIKNGII</sequence>
<name>A0AC34PZJ9_9BILA</name>
<evidence type="ECO:0000313" key="2">
    <source>
        <dbReference type="WBParaSite" id="JU765_v2.g11401.t1"/>
    </source>
</evidence>
<reference evidence="2" key="1">
    <citation type="submission" date="2022-11" db="UniProtKB">
        <authorList>
            <consortium name="WormBaseParasite"/>
        </authorList>
    </citation>
    <scope>IDENTIFICATION</scope>
</reference>
<protein>
    <submittedName>
        <fullName evidence="2">Solute carrier family 25 member 40</fullName>
    </submittedName>
</protein>
<dbReference type="Proteomes" id="UP000887576">
    <property type="component" value="Unplaced"/>
</dbReference>
<proteinExistence type="predicted"/>
<accession>A0AC34PZJ9</accession>
<organism evidence="1 2">
    <name type="scientific">Panagrolaimus sp. JU765</name>
    <dbReference type="NCBI Taxonomy" id="591449"/>
    <lineage>
        <taxon>Eukaryota</taxon>
        <taxon>Metazoa</taxon>
        <taxon>Ecdysozoa</taxon>
        <taxon>Nematoda</taxon>
        <taxon>Chromadorea</taxon>
        <taxon>Rhabditida</taxon>
        <taxon>Tylenchina</taxon>
        <taxon>Panagrolaimomorpha</taxon>
        <taxon>Panagrolaimoidea</taxon>
        <taxon>Panagrolaimidae</taxon>
        <taxon>Panagrolaimus</taxon>
    </lineage>
</organism>